<protein>
    <submittedName>
        <fullName evidence="2">Uncharacterized protein</fullName>
    </submittedName>
</protein>
<organism evidence="2">
    <name type="scientific">Arundo donax</name>
    <name type="common">Giant reed</name>
    <name type="synonym">Donax arundinaceus</name>
    <dbReference type="NCBI Taxonomy" id="35708"/>
    <lineage>
        <taxon>Eukaryota</taxon>
        <taxon>Viridiplantae</taxon>
        <taxon>Streptophyta</taxon>
        <taxon>Embryophyta</taxon>
        <taxon>Tracheophyta</taxon>
        <taxon>Spermatophyta</taxon>
        <taxon>Magnoliopsida</taxon>
        <taxon>Liliopsida</taxon>
        <taxon>Poales</taxon>
        <taxon>Poaceae</taxon>
        <taxon>PACMAD clade</taxon>
        <taxon>Arundinoideae</taxon>
        <taxon>Arundineae</taxon>
        <taxon>Arundo</taxon>
    </lineage>
</organism>
<feature type="region of interest" description="Disordered" evidence="1">
    <location>
        <begin position="106"/>
        <end position="150"/>
    </location>
</feature>
<evidence type="ECO:0000313" key="2">
    <source>
        <dbReference type="EMBL" id="JAE27162.1"/>
    </source>
</evidence>
<sequence>MSNVRIAHHIAVPRWPHDQCLRRELLALVSVPVVIYCIRKRRARGSHRGASQWLERGGGRSVMVRCGRRCWSAVLTRFRCWRTNEKGRGRPLVVLRCRRWSRGARSRTGRGARPRRILTGVGGGDSGCRKPARAVDGTRNRRPRLGARNL</sequence>
<feature type="compositionally biased region" description="Basic residues" evidence="1">
    <location>
        <begin position="106"/>
        <end position="116"/>
    </location>
</feature>
<evidence type="ECO:0000256" key="1">
    <source>
        <dbReference type="SAM" id="MobiDB-lite"/>
    </source>
</evidence>
<feature type="compositionally biased region" description="Basic residues" evidence="1">
    <location>
        <begin position="140"/>
        <end position="150"/>
    </location>
</feature>
<accession>A0A0A9GRV9</accession>
<dbReference type="AlphaFoldDB" id="A0A0A9GRV9"/>
<reference evidence="2" key="2">
    <citation type="journal article" date="2015" name="Data Brief">
        <title>Shoot transcriptome of the giant reed, Arundo donax.</title>
        <authorList>
            <person name="Barrero R.A."/>
            <person name="Guerrero F.D."/>
            <person name="Moolhuijzen P."/>
            <person name="Goolsby J.A."/>
            <person name="Tidwell J."/>
            <person name="Bellgard S.E."/>
            <person name="Bellgard M.I."/>
        </authorList>
    </citation>
    <scope>NUCLEOTIDE SEQUENCE</scope>
    <source>
        <tissue evidence="2">Shoot tissue taken approximately 20 cm above the soil surface</tissue>
    </source>
</reference>
<proteinExistence type="predicted"/>
<name>A0A0A9GRV9_ARUDO</name>
<reference evidence="2" key="1">
    <citation type="submission" date="2014-09" db="EMBL/GenBank/DDBJ databases">
        <authorList>
            <person name="Magalhaes I.L.F."/>
            <person name="Oliveira U."/>
            <person name="Santos F.R."/>
            <person name="Vidigal T.H.D.A."/>
            <person name="Brescovit A.D."/>
            <person name="Santos A.J."/>
        </authorList>
    </citation>
    <scope>NUCLEOTIDE SEQUENCE</scope>
    <source>
        <tissue evidence="2">Shoot tissue taken approximately 20 cm above the soil surface</tissue>
    </source>
</reference>
<dbReference type="EMBL" id="GBRH01170734">
    <property type="protein sequence ID" value="JAE27162.1"/>
    <property type="molecule type" value="Transcribed_RNA"/>
</dbReference>